<reference evidence="5" key="1">
    <citation type="submission" date="2020-08" db="EMBL/GenBank/DDBJ databases">
        <authorList>
            <person name="Cejkova D."/>
            <person name="Kubasova T."/>
            <person name="Jahodarova E."/>
            <person name="Rychlik I."/>
        </authorList>
    </citation>
    <scope>NUCLEOTIDE SEQUENCE</scope>
    <source>
        <strain evidence="5">An582</strain>
    </source>
</reference>
<dbReference type="Gene3D" id="2.70.70.10">
    <property type="entry name" value="Glucose Permease (Domain IIA)"/>
    <property type="match status" value="1"/>
</dbReference>
<keyword evidence="1" id="KW-0732">Signal</keyword>
<dbReference type="PANTHER" id="PTHR21666:SF289">
    <property type="entry name" value="L-ALA--D-GLU ENDOPEPTIDASE"/>
    <property type="match status" value="1"/>
</dbReference>
<dbReference type="AlphaFoldDB" id="A0A938X994"/>
<feature type="domain" description="M23ase beta-sheet core" evidence="4">
    <location>
        <begin position="175"/>
        <end position="268"/>
    </location>
</feature>
<dbReference type="RefSeq" id="WP_204905292.1">
    <property type="nucleotide sequence ID" value="NZ_JACJKS010000001.1"/>
</dbReference>
<keyword evidence="3" id="KW-0472">Membrane</keyword>
<feature type="compositionally biased region" description="Basic and acidic residues" evidence="2">
    <location>
        <begin position="39"/>
        <end position="57"/>
    </location>
</feature>
<proteinExistence type="predicted"/>
<feature type="compositionally biased region" description="Low complexity" evidence="2">
    <location>
        <begin position="101"/>
        <end position="127"/>
    </location>
</feature>
<dbReference type="SUPFAM" id="SSF51261">
    <property type="entry name" value="Duplicated hybrid motif"/>
    <property type="match status" value="1"/>
</dbReference>
<keyword evidence="3" id="KW-0812">Transmembrane</keyword>
<feature type="compositionally biased region" description="Low complexity" evidence="2">
    <location>
        <begin position="80"/>
        <end position="89"/>
    </location>
</feature>
<keyword evidence="3" id="KW-1133">Transmembrane helix</keyword>
<dbReference type="InterPro" id="IPR011055">
    <property type="entry name" value="Dup_hybrid_motif"/>
</dbReference>
<dbReference type="InterPro" id="IPR050570">
    <property type="entry name" value="Cell_wall_metabolism_enzyme"/>
</dbReference>
<evidence type="ECO:0000259" key="4">
    <source>
        <dbReference type="Pfam" id="PF01551"/>
    </source>
</evidence>
<reference evidence="5" key="2">
    <citation type="journal article" date="2021" name="Sci. Rep.">
        <title>The distribution of antibiotic resistance genes in chicken gut microbiota commensals.</title>
        <authorList>
            <person name="Juricova H."/>
            <person name="Matiasovicova J."/>
            <person name="Kubasova T."/>
            <person name="Cejkova D."/>
            <person name="Rychlik I."/>
        </authorList>
    </citation>
    <scope>NUCLEOTIDE SEQUENCE</scope>
    <source>
        <strain evidence="5">An582</strain>
    </source>
</reference>
<evidence type="ECO:0000256" key="1">
    <source>
        <dbReference type="ARBA" id="ARBA00022729"/>
    </source>
</evidence>
<gene>
    <name evidence="5" type="ORF">H6A20_01060</name>
</gene>
<evidence type="ECO:0000313" key="6">
    <source>
        <dbReference type="Proteomes" id="UP000705508"/>
    </source>
</evidence>
<accession>A0A938X994</accession>
<feature type="transmembrane region" description="Helical" evidence="3">
    <location>
        <begin position="12"/>
        <end position="34"/>
    </location>
</feature>
<dbReference type="Proteomes" id="UP000705508">
    <property type="component" value="Unassembled WGS sequence"/>
</dbReference>
<evidence type="ECO:0000256" key="2">
    <source>
        <dbReference type="SAM" id="MobiDB-lite"/>
    </source>
</evidence>
<dbReference type="CDD" id="cd12797">
    <property type="entry name" value="M23_peptidase"/>
    <property type="match status" value="1"/>
</dbReference>
<feature type="region of interest" description="Disordered" evidence="2">
    <location>
        <begin position="37"/>
        <end position="127"/>
    </location>
</feature>
<dbReference type="EMBL" id="JACJKS010000001">
    <property type="protein sequence ID" value="MBM6947253.1"/>
    <property type="molecule type" value="Genomic_DNA"/>
</dbReference>
<dbReference type="InterPro" id="IPR016047">
    <property type="entry name" value="M23ase_b-sheet_dom"/>
</dbReference>
<sequence length="274" mass="28852">MNKRQKPSKPRRGAGITLAVCFVAAAVMVGTYTIQSSRELQRRQQAQEEEAKEKEQAGQEEAGSSLVINTREDPDGEAGDGQARDGQAADPKDAEGAASQDAGGTSAGTDAGTDAESGAQTGGNAAQTAGSAGALQFGQDSILLWPVDGNVLMNYSMDKTVYFSTLDQYKYNPALIISGAEGDQVISSAPGVVKSIDESAQTGTTVNIDIGGGYELFYGQLKDVTVNTGDRVEAKTVIGYVAQPTKYYSVEGCNVYFEMRKDGQPVDPVDYMAD</sequence>
<organism evidence="5 6">
    <name type="scientific">Mordavella massiliensis</name>
    <dbReference type="NCBI Taxonomy" id="1871024"/>
    <lineage>
        <taxon>Bacteria</taxon>
        <taxon>Bacillati</taxon>
        <taxon>Bacillota</taxon>
        <taxon>Clostridia</taxon>
        <taxon>Eubacteriales</taxon>
        <taxon>Clostridiaceae</taxon>
        <taxon>Mordavella</taxon>
    </lineage>
</organism>
<dbReference type="PANTHER" id="PTHR21666">
    <property type="entry name" value="PEPTIDASE-RELATED"/>
    <property type="match status" value="1"/>
</dbReference>
<comment type="caution">
    <text evidence="5">The sequence shown here is derived from an EMBL/GenBank/DDBJ whole genome shotgun (WGS) entry which is preliminary data.</text>
</comment>
<name>A0A938X994_9CLOT</name>
<dbReference type="Pfam" id="PF01551">
    <property type="entry name" value="Peptidase_M23"/>
    <property type="match status" value="1"/>
</dbReference>
<protein>
    <submittedName>
        <fullName evidence="5">M23 family metallopeptidase</fullName>
    </submittedName>
</protein>
<dbReference type="GO" id="GO:0004222">
    <property type="term" value="F:metalloendopeptidase activity"/>
    <property type="evidence" value="ECO:0007669"/>
    <property type="project" value="TreeGrafter"/>
</dbReference>
<evidence type="ECO:0000313" key="5">
    <source>
        <dbReference type="EMBL" id="MBM6947253.1"/>
    </source>
</evidence>
<evidence type="ECO:0000256" key="3">
    <source>
        <dbReference type="SAM" id="Phobius"/>
    </source>
</evidence>